<evidence type="ECO:0000256" key="3">
    <source>
        <dbReference type="ARBA" id="ARBA00022801"/>
    </source>
</evidence>
<evidence type="ECO:0000259" key="6">
    <source>
        <dbReference type="Pfam" id="PF17753"/>
    </source>
</evidence>
<keyword evidence="9" id="KW-1185">Reference proteome</keyword>
<dbReference type="PANTHER" id="PTHR43730">
    <property type="entry name" value="BETA-MANNOSIDASE"/>
    <property type="match status" value="1"/>
</dbReference>
<keyword evidence="5" id="KW-0326">Glycosidase</keyword>
<organism evidence="8 9">
    <name type="scientific">Roseibium litorale</name>
    <dbReference type="NCBI Taxonomy" id="2803841"/>
    <lineage>
        <taxon>Bacteria</taxon>
        <taxon>Pseudomonadati</taxon>
        <taxon>Pseudomonadota</taxon>
        <taxon>Alphaproteobacteria</taxon>
        <taxon>Hyphomicrobiales</taxon>
        <taxon>Stappiaceae</taxon>
        <taxon>Roseibium</taxon>
    </lineage>
</organism>
<dbReference type="InterPro" id="IPR036156">
    <property type="entry name" value="Beta-gal/glucu_dom_sf"/>
</dbReference>
<dbReference type="InterPro" id="IPR013783">
    <property type="entry name" value="Ig-like_fold"/>
</dbReference>
<feature type="domain" description="Beta-mannosidase Ig-fold" evidence="6">
    <location>
        <begin position="767"/>
        <end position="831"/>
    </location>
</feature>
<dbReference type="EC" id="3.2.1.25" evidence="2"/>
<dbReference type="Pfam" id="PF22666">
    <property type="entry name" value="Glyco_hydro_2_N2"/>
    <property type="match status" value="1"/>
</dbReference>
<dbReference type="SUPFAM" id="SSF51445">
    <property type="entry name" value="(Trans)glycosidases"/>
    <property type="match status" value="1"/>
</dbReference>
<dbReference type="SUPFAM" id="SSF49303">
    <property type="entry name" value="beta-Galactosidase/glucuronidase domain"/>
    <property type="match status" value="2"/>
</dbReference>
<evidence type="ECO:0000313" key="8">
    <source>
        <dbReference type="EMBL" id="MBD8892757.1"/>
    </source>
</evidence>
<dbReference type="EMBL" id="JACYXI010000009">
    <property type="protein sequence ID" value="MBD8892757.1"/>
    <property type="molecule type" value="Genomic_DNA"/>
</dbReference>
<comment type="catalytic activity">
    <reaction evidence="1">
        <text>Hydrolysis of terminal, non-reducing beta-D-mannose residues in beta-D-mannosides.</text>
        <dbReference type="EC" id="3.2.1.25"/>
    </reaction>
</comment>
<name>A0ABR9CPJ6_9HYPH</name>
<dbReference type="InterPro" id="IPR050887">
    <property type="entry name" value="Beta-mannosidase_GH2"/>
</dbReference>
<dbReference type="SUPFAM" id="SSF49785">
    <property type="entry name" value="Galactose-binding domain-like"/>
    <property type="match status" value="1"/>
</dbReference>
<feature type="domain" description="Beta-mannosidase-like galactose-binding" evidence="7">
    <location>
        <begin position="24"/>
        <end position="194"/>
    </location>
</feature>
<dbReference type="PANTHER" id="PTHR43730:SF1">
    <property type="entry name" value="BETA-MANNOSIDASE"/>
    <property type="match status" value="1"/>
</dbReference>
<dbReference type="Gene3D" id="2.60.120.260">
    <property type="entry name" value="Galactose-binding domain-like"/>
    <property type="match status" value="1"/>
</dbReference>
<dbReference type="GO" id="GO:0016787">
    <property type="term" value="F:hydrolase activity"/>
    <property type="evidence" value="ECO:0007669"/>
    <property type="project" value="UniProtKB-KW"/>
</dbReference>
<keyword evidence="3 8" id="KW-0378">Hydrolase</keyword>
<dbReference type="InterPro" id="IPR041625">
    <property type="entry name" value="Beta-mannosidase_Ig"/>
</dbReference>
<sequence length="835" mass="92506">MTTTAMQTLQPQLRDQGLDLAGTWDLCDSTGSFAARMKLPGDVITGLEQAGLIPDPYTGRAEYDLRWIAERDWTVSRSFDLADPAASPHGWVLELEELDTVAEVFVNGASVLKAANAFRRHRADVTEHLRPGHNGIEIRFVSNIDAAARLQQAQPFFVPYHDGNCPIPNGNMLRKAQCHFGWDWNIALAPFGLYGAIRLEPKPVHRIGRLSVSQIHRGSTVDLILRMNVEAVAAGPVYLQASVAGASFKEEVVLSAGTTRLECRLSVENPDLWWPAGHGPQTLHELEVMAGDAVVRKAIGFRDLQLDTSKDGKGNRFCLTVNGREIFCRGANWIPADALPGRVTREKTEALLASALAANMNMIRVWGGGQYEPDWFYDYCDAKGLLVWQDFMFSCNLYPSTPEFLGEVTEEVREQAAHLSAHPSIALWCGDNELIGALTWFDASIRNRDRYLVSYDRLNRTIEAGLKAELPEAVWWPSSPSPGPMSFGDAWHDDSSGDMHFWSVWHEGKDFAHYRDIAPRFCSEFGFQSFPSMHVIREFAGEDDLNIASPVMEAHQKNAGGNARIAETMFRYFRFPRDFENFVYLSQVQQGLAIRTAVEYWRSLKPHCMGALYWQLNDTWPVASWSSLDYGGGWKALHFMAKRFFEPVQVFALPDEDGTLSLCAVNDMLEPVQLTCAVERWNLQGGCETLFEVQADVPADKAVRPGHPVLREAGAGELLVLRWRSACGRSGCDHVMPKAYKGLALARPAIAMSLEPVDPDGAGNVVAAVTLTTDKPALFVALEADRQLVLSDNFFTLLPGVPVTVTVTGTPGALQTGQDGLSGLRVRTLYSSSRD</sequence>
<keyword evidence="4" id="KW-0325">Glycoprotein</keyword>
<accession>A0ABR9CPJ6</accession>
<protein>
    <recommendedName>
        <fullName evidence="2">beta-mannosidase</fullName>
        <ecNumber evidence="2">3.2.1.25</ecNumber>
    </recommendedName>
</protein>
<evidence type="ECO:0000256" key="2">
    <source>
        <dbReference type="ARBA" id="ARBA00012754"/>
    </source>
</evidence>
<proteinExistence type="predicted"/>
<evidence type="ECO:0000313" key="9">
    <source>
        <dbReference type="Proteomes" id="UP000632063"/>
    </source>
</evidence>
<dbReference type="RefSeq" id="WP_192148887.1">
    <property type="nucleotide sequence ID" value="NZ_JACYXI010000009.1"/>
</dbReference>
<dbReference type="InterPro" id="IPR054593">
    <property type="entry name" value="Beta-mannosidase-like_N2"/>
</dbReference>
<gene>
    <name evidence="8" type="ORF">IG616_14540</name>
</gene>
<dbReference type="Proteomes" id="UP000632063">
    <property type="component" value="Unassembled WGS sequence"/>
</dbReference>
<evidence type="ECO:0000256" key="5">
    <source>
        <dbReference type="ARBA" id="ARBA00023295"/>
    </source>
</evidence>
<reference evidence="9" key="1">
    <citation type="submission" date="2020-09" db="EMBL/GenBank/DDBJ databases">
        <title>The genome sequence of strain Labrenzia suaedae 4C16A.</title>
        <authorList>
            <person name="Liu Y."/>
        </authorList>
    </citation>
    <scope>NUCLEOTIDE SEQUENCE [LARGE SCALE GENOMIC DNA]</scope>
    <source>
        <strain evidence="9">4C16A</strain>
    </source>
</reference>
<dbReference type="Gene3D" id="2.60.40.10">
    <property type="entry name" value="Immunoglobulins"/>
    <property type="match status" value="2"/>
</dbReference>
<evidence type="ECO:0000256" key="4">
    <source>
        <dbReference type="ARBA" id="ARBA00023180"/>
    </source>
</evidence>
<dbReference type="Pfam" id="PF17753">
    <property type="entry name" value="Ig_mannosidase"/>
    <property type="match status" value="1"/>
</dbReference>
<reference evidence="8 9" key="2">
    <citation type="journal article" date="2021" name="Int. J. Syst. Evol. Microbiol.">
        <title>Roseibium litorale sp. nov., isolated from a tidal flat sediment and proposal for the reclassification of Labrenzia polysiphoniae as Roseibium polysiphoniae comb. nov.</title>
        <authorList>
            <person name="Liu Y."/>
            <person name="Pei T."/>
            <person name="Du J."/>
            <person name="Chao M."/>
            <person name="Deng M.R."/>
            <person name="Zhu H."/>
        </authorList>
    </citation>
    <scope>NUCLEOTIDE SEQUENCE [LARGE SCALE GENOMIC DNA]</scope>
    <source>
        <strain evidence="8 9">4C16A</strain>
    </source>
</reference>
<evidence type="ECO:0000259" key="7">
    <source>
        <dbReference type="Pfam" id="PF22666"/>
    </source>
</evidence>
<dbReference type="InterPro" id="IPR008979">
    <property type="entry name" value="Galactose-bd-like_sf"/>
</dbReference>
<dbReference type="Gene3D" id="3.20.20.80">
    <property type="entry name" value="Glycosidases"/>
    <property type="match status" value="1"/>
</dbReference>
<comment type="caution">
    <text evidence="8">The sequence shown here is derived from an EMBL/GenBank/DDBJ whole genome shotgun (WGS) entry which is preliminary data.</text>
</comment>
<dbReference type="InterPro" id="IPR017853">
    <property type="entry name" value="GH"/>
</dbReference>
<evidence type="ECO:0000256" key="1">
    <source>
        <dbReference type="ARBA" id="ARBA00000829"/>
    </source>
</evidence>